<dbReference type="Gene3D" id="3.40.50.1820">
    <property type="entry name" value="alpha/beta hydrolase"/>
    <property type="match status" value="2"/>
</dbReference>
<dbReference type="GeneID" id="25310817"/>
<evidence type="ECO:0000313" key="6">
    <source>
        <dbReference type="EMBL" id="KIW74557.1"/>
    </source>
</evidence>
<sequence length="1605" mass="178790">MSTSAGKQIVQYGLTEVYTATDPLVDIVFVHGLNGHPHDTWSTKKPDVFWPADLLPAALEDQRPRILTYGYDANVTAFTDGVSKDKIHNHAEHLASRLVANRSLRKATERPIIFVCHSLGGLVVKRCLIYCQSIRRHQHTERLRSIYVSTYGILFLGTPHNGSDLAKWGSLLEKICAVALPKKFFDTSPQLVQALQTNNETLQNINRLFIEIISRFHIYFFHESKPTDLKGTRSFVVEEDSAAPVIEGVERMGIEKDHSHMCKFEDESSPGYDVVAEAVQRYATASQSLIHSRWEEERRVAEFERQAAARELLGGEYVNPQVSSVAMLIPWIDSIFQTSAGALGAVTPSGIAQTIQSNSMKDSISSIRMTEQSLTLSSSISLVVAPVGFRPNSIFLGFQLEMDQLAQKLANQRRRALGTCAVLLWGPPGCGKSQIAREYLWRHQSEYPAGCFWVDSKTKESRSKSFWDIAQAVAILGNDEPRDPGWDESSKFVDTVRKWFESREGWLLVFDGVTTDNDEDIEALVSYIPDRSGNNIIYTSVDRTLAKRQRLLNPAGVKVFPLSQHDACALLYKNLGIRSPTELQAKKAMQLVKHYECLPLAIHAAAHALIARGTSLEKFSPGTSDHRLADPYLDIISSLREHSHPEAVHLVTLLSFFAHVIPVALIRFGQPVLQEFGIELRSVEQIGSMKKELDNTIAVLIRYGLVERTLLEYCITPSKSSFAPDDSRRPRANTADTFGAVGTAGEIERIKPRLLKDDSSSLEGLVAAHPESMLDGSSSHSITYSIDILRIHSVVQNVLRDELKLRYADQPAHYWWWLCVASKMICHSYMVADAKIKSTEGRGLVRDYRDYETQAARLWSHFPKSSADASPTLRKTRHNLHETIRLIKKEIQRQSPSQSVESLNRRVQFSVFERASSTSSDSPATESSALTRASTWTPEHTDDQTESPVQMHLGLDLDDDGSEGSWTERWSQSGMDNSKVLIPSTNRSRRPSDSQMDVTTPTEASFNIARQSSVLHAIFQGRPHPAKKPKDLGEWKPIPIPPTLSHEQAQIRSRASSFTSGSDDRTATRPTSTGSDASGALAAIHRASPPPVRGGRIKSPTRPQCIRPTLDEARLPLSTRSPNQKMSPLVTEFLPSQSLPAYDSFDIARKHSRHPPSSPRLIHTALNNPVATKMVPSIPMDENLSLSRHSEFSELKPRLRQEVEGRLSAKPFPGGYSSQPMSRDTSKESNASYATAPPAVPGSASLGTSPQIREPYLYSRPGLASIDVAAAAAWDDEIASIGNLDVTSPFASSVSFDGADIFERRHERLESSVQFGQMSPVELDRARARVSSARGRSRNFRKFTPLNRPSIPNTMASSDPTLHLPRILCIHGGGVNAAIFKNQFRAFLGHEKLKNRYRFVFVDAPFFCDEGVGVVPVYSDWGPFRRWFRWLESHPEIEPAACQYELEYTIDRCMESDEGTGEWVATLGFSQGAKLAASLLYDQQLKEKPGPWKFAVILAGRAPLVSLSEEAEELPWMQSAGGLADAADVESILERPDMKLRIPTLHVHGLRDEGLHLHRKLVENYCAPGTTMLIEWDGPHRIPIKKSDVDKIVDAWVELADEYGV</sequence>
<protein>
    <submittedName>
        <fullName evidence="6">Uncharacterized protein</fullName>
    </submittedName>
</protein>
<reference evidence="6 7" key="1">
    <citation type="submission" date="2015-01" db="EMBL/GenBank/DDBJ databases">
        <title>The Genome Sequence of Fonsecaea pedrosoi CBS 271.37.</title>
        <authorList>
            <consortium name="The Broad Institute Genomics Platform"/>
            <person name="Cuomo C."/>
            <person name="de Hoog S."/>
            <person name="Gorbushina A."/>
            <person name="Stielow B."/>
            <person name="Teixiera M."/>
            <person name="Abouelleil A."/>
            <person name="Chapman S.B."/>
            <person name="Priest M."/>
            <person name="Young S.K."/>
            <person name="Wortman J."/>
            <person name="Nusbaum C."/>
            <person name="Birren B."/>
        </authorList>
    </citation>
    <scope>NUCLEOTIDE SEQUENCE [LARGE SCALE GENOMIC DNA]</scope>
    <source>
        <strain evidence="6 7">CBS 271.37</strain>
    </source>
</reference>
<evidence type="ECO:0000259" key="5">
    <source>
        <dbReference type="Pfam" id="PF05057"/>
    </source>
</evidence>
<name>A0A0D2EJM8_9EURO</name>
<evidence type="ECO:0000256" key="1">
    <source>
        <dbReference type="ARBA" id="ARBA00007920"/>
    </source>
</evidence>
<feature type="compositionally biased region" description="Polar residues" evidence="2">
    <location>
        <begin position="1045"/>
        <end position="1061"/>
    </location>
</feature>
<dbReference type="Pfam" id="PF00931">
    <property type="entry name" value="NB-ARC"/>
    <property type="match status" value="1"/>
</dbReference>
<feature type="domain" description="NB-ARC" evidence="3">
    <location>
        <begin position="401"/>
        <end position="572"/>
    </location>
</feature>
<dbReference type="HOGENOM" id="CLU_001668_1_0_1"/>
<gene>
    <name evidence="6" type="ORF">Z517_11327</name>
</gene>
<dbReference type="PANTHER" id="PTHR48187:SF2">
    <property type="entry name" value="LD21810P"/>
    <property type="match status" value="1"/>
</dbReference>
<feature type="compositionally biased region" description="Polar residues" evidence="2">
    <location>
        <begin position="1216"/>
        <end position="1233"/>
    </location>
</feature>
<feature type="region of interest" description="Disordered" evidence="2">
    <location>
        <begin position="1039"/>
        <end position="1104"/>
    </location>
</feature>
<accession>A0A0D2EJM8</accession>
<feature type="domain" description="Serine hydrolase" evidence="4">
    <location>
        <begin position="1365"/>
        <end position="1592"/>
    </location>
</feature>
<dbReference type="Proteomes" id="UP000053029">
    <property type="component" value="Unassembled WGS sequence"/>
</dbReference>
<dbReference type="Pfam" id="PF03959">
    <property type="entry name" value="FSH1"/>
    <property type="match status" value="1"/>
</dbReference>
<feature type="compositionally biased region" description="Low complexity" evidence="2">
    <location>
        <begin position="915"/>
        <end position="929"/>
    </location>
</feature>
<dbReference type="VEuPathDB" id="FungiDB:Z517_11327"/>
<proteinExistence type="inferred from homology"/>
<evidence type="ECO:0000256" key="2">
    <source>
        <dbReference type="SAM" id="MobiDB-lite"/>
    </source>
</evidence>
<feature type="compositionally biased region" description="Polar residues" evidence="2">
    <location>
        <begin position="964"/>
        <end position="976"/>
    </location>
</feature>
<keyword evidence="7" id="KW-1185">Reference proteome</keyword>
<dbReference type="RefSeq" id="XP_013278365.1">
    <property type="nucleotide sequence ID" value="XM_013422911.1"/>
</dbReference>
<comment type="similarity">
    <text evidence="1">Belongs to the putative lipase ROG1 family.</text>
</comment>
<dbReference type="PANTHER" id="PTHR48187">
    <property type="entry name" value="LD21810P"/>
    <property type="match status" value="1"/>
</dbReference>
<dbReference type="EMBL" id="KN846976">
    <property type="protein sequence ID" value="KIW74557.1"/>
    <property type="molecule type" value="Genomic_DNA"/>
</dbReference>
<dbReference type="InterPro" id="IPR027417">
    <property type="entry name" value="P-loop_NTPase"/>
</dbReference>
<feature type="region of interest" description="Disordered" evidence="2">
    <location>
        <begin position="1204"/>
        <end position="1247"/>
    </location>
</feature>
<dbReference type="SUPFAM" id="SSF52540">
    <property type="entry name" value="P-loop containing nucleoside triphosphate hydrolases"/>
    <property type="match status" value="1"/>
</dbReference>
<evidence type="ECO:0000259" key="4">
    <source>
        <dbReference type="Pfam" id="PF03959"/>
    </source>
</evidence>
<dbReference type="Gene3D" id="3.40.50.300">
    <property type="entry name" value="P-loop containing nucleotide triphosphate hydrolases"/>
    <property type="match status" value="1"/>
</dbReference>
<evidence type="ECO:0000259" key="3">
    <source>
        <dbReference type="Pfam" id="PF00931"/>
    </source>
</evidence>
<organism evidence="6 7">
    <name type="scientific">Fonsecaea pedrosoi CBS 271.37</name>
    <dbReference type="NCBI Taxonomy" id="1442368"/>
    <lineage>
        <taxon>Eukaryota</taxon>
        <taxon>Fungi</taxon>
        <taxon>Dikarya</taxon>
        <taxon>Ascomycota</taxon>
        <taxon>Pezizomycotina</taxon>
        <taxon>Eurotiomycetes</taxon>
        <taxon>Chaetothyriomycetidae</taxon>
        <taxon>Chaetothyriales</taxon>
        <taxon>Herpotrichiellaceae</taxon>
        <taxon>Fonsecaea</taxon>
    </lineage>
</organism>
<dbReference type="OrthoDB" id="5086500at2759"/>
<dbReference type="InterPro" id="IPR005645">
    <property type="entry name" value="FSH-like_dom"/>
</dbReference>
<feature type="region of interest" description="Disordered" evidence="2">
    <location>
        <begin position="914"/>
        <end position="999"/>
    </location>
</feature>
<feature type="domain" description="DUF676" evidence="5">
    <location>
        <begin position="27"/>
        <end position="166"/>
    </location>
</feature>
<evidence type="ECO:0000313" key="7">
    <source>
        <dbReference type="Proteomes" id="UP000053029"/>
    </source>
</evidence>
<dbReference type="Pfam" id="PF05057">
    <property type="entry name" value="DUF676"/>
    <property type="match status" value="1"/>
</dbReference>
<dbReference type="GO" id="GO:0043531">
    <property type="term" value="F:ADP binding"/>
    <property type="evidence" value="ECO:0007669"/>
    <property type="project" value="InterPro"/>
</dbReference>
<dbReference type="InterPro" id="IPR007751">
    <property type="entry name" value="DUF676_lipase-like"/>
</dbReference>
<dbReference type="SUPFAM" id="SSF53474">
    <property type="entry name" value="alpha/beta-Hydrolases"/>
    <property type="match status" value="2"/>
</dbReference>
<dbReference type="AlphaFoldDB" id="A0A0D2EJM8"/>
<dbReference type="InterPro" id="IPR002182">
    <property type="entry name" value="NB-ARC"/>
</dbReference>
<dbReference type="InterPro" id="IPR029058">
    <property type="entry name" value="AB_hydrolase_fold"/>
</dbReference>